<name>H2YC95_CIOSA</name>
<proteinExistence type="predicted"/>
<dbReference type="InterPro" id="IPR057244">
    <property type="entry name" value="GAIN_B"/>
</dbReference>
<feature type="domain" description="GAIN-B" evidence="7">
    <location>
        <begin position="21"/>
        <end position="190"/>
    </location>
</feature>
<evidence type="ECO:0000259" key="7">
    <source>
        <dbReference type="PROSITE" id="PS50221"/>
    </source>
</evidence>
<dbReference type="Ensembl" id="ENSCSAVT00000002988.1">
    <property type="protein sequence ID" value="ENSCSAVP00000002943.1"/>
    <property type="gene ID" value="ENSCSAVG00000001759.1"/>
</dbReference>
<evidence type="ECO:0000256" key="1">
    <source>
        <dbReference type="ARBA" id="ARBA00004370"/>
    </source>
</evidence>
<keyword evidence="3 6" id="KW-1133">Transmembrane helix</keyword>
<organism evidence="8 9">
    <name type="scientific">Ciona savignyi</name>
    <name type="common">Pacific transparent sea squirt</name>
    <dbReference type="NCBI Taxonomy" id="51511"/>
    <lineage>
        <taxon>Eukaryota</taxon>
        <taxon>Metazoa</taxon>
        <taxon>Chordata</taxon>
        <taxon>Tunicata</taxon>
        <taxon>Ascidiacea</taxon>
        <taxon>Phlebobranchia</taxon>
        <taxon>Cionidae</taxon>
        <taxon>Ciona</taxon>
    </lineage>
</organism>
<dbReference type="AlphaFoldDB" id="H2YC95"/>
<keyword evidence="9" id="KW-1185">Reference proteome</keyword>
<keyword evidence="4 6" id="KW-0472">Membrane</keyword>
<dbReference type="PANTHER" id="PTHR45692:SF1">
    <property type="entry name" value="G-PROTEIN COUPLED RECEPTORS FAMILY 2 PROFILE 2 DOMAIN-CONTAINING PROTEIN"/>
    <property type="match status" value="1"/>
</dbReference>
<dbReference type="PROSITE" id="PS50221">
    <property type="entry name" value="GAIN_B"/>
    <property type="match status" value="1"/>
</dbReference>
<reference evidence="8" key="2">
    <citation type="submission" date="2025-08" db="UniProtKB">
        <authorList>
            <consortium name="Ensembl"/>
        </authorList>
    </citation>
    <scope>IDENTIFICATION</scope>
</reference>
<dbReference type="GO" id="GO:0016020">
    <property type="term" value="C:membrane"/>
    <property type="evidence" value="ECO:0007669"/>
    <property type="project" value="UniProtKB-SubCell"/>
</dbReference>
<protein>
    <recommendedName>
        <fullName evidence="7">GAIN-B domain-containing protein</fullName>
    </recommendedName>
</protein>
<evidence type="ECO:0000313" key="8">
    <source>
        <dbReference type="Ensembl" id="ENSCSAVP00000002943.1"/>
    </source>
</evidence>
<evidence type="ECO:0000313" key="9">
    <source>
        <dbReference type="Proteomes" id="UP000007875"/>
    </source>
</evidence>
<dbReference type="Gene3D" id="2.60.220.50">
    <property type="match status" value="1"/>
</dbReference>
<evidence type="ECO:0000256" key="6">
    <source>
        <dbReference type="SAM" id="Phobius"/>
    </source>
</evidence>
<dbReference type="InterPro" id="IPR000203">
    <property type="entry name" value="GPS"/>
</dbReference>
<dbReference type="InterPro" id="IPR046338">
    <property type="entry name" value="GAIN_dom_sf"/>
</dbReference>
<keyword evidence="5" id="KW-1015">Disulfide bond</keyword>
<dbReference type="Pfam" id="PF01825">
    <property type="entry name" value="GPS"/>
    <property type="match status" value="1"/>
</dbReference>
<accession>H2YC95</accession>
<sequence>MITLQRNLETMAKRVKLTNKTTFITATNNFDIEVHGTPRNTTNSSVQYSSFGNSTGITIPSEAINQAGRNSNFLKTVLVFYKNDLFFPSTYSNKTNAIDSVTTISFNTDNKITDLKQEVEIAFNSRHKSPPGREKNEGFKVNYVEQICVYYDAGTWKSNGCKYAYVNQIPTCRCNHLTSFALLFLNYPIPGNVHLELFTIIGCSLSISAFIIAVLLLLLNKKVRKRTSTKMQLHIFCNLAV</sequence>
<comment type="subcellular location">
    <subcellularLocation>
        <location evidence="1">Membrane</location>
    </subcellularLocation>
</comment>
<evidence type="ECO:0000256" key="2">
    <source>
        <dbReference type="ARBA" id="ARBA00022692"/>
    </source>
</evidence>
<evidence type="ECO:0000256" key="3">
    <source>
        <dbReference type="ARBA" id="ARBA00022989"/>
    </source>
</evidence>
<dbReference type="SMART" id="SM00303">
    <property type="entry name" value="GPS"/>
    <property type="match status" value="1"/>
</dbReference>
<dbReference type="InParanoid" id="H2YC95"/>
<reference evidence="8" key="3">
    <citation type="submission" date="2025-09" db="UniProtKB">
        <authorList>
            <consortium name="Ensembl"/>
        </authorList>
    </citation>
    <scope>IDENTIFICATION</scope>
</reference>
<evidence type="ECO:0000256" key="4">
    <source>
        <dbReference type="ARBA" id="ARBA00023136"/>
    </source>
</evidence>
<evidence type="ECO:0000256" key="5">
    <source>
        <dbReference type="ARBA" id="ARBA00023157"/>
    </source>
</evidence>
<dbReference type="HOGENOM" id="CLU_1153917_0_0_1"/>
<dbReference type="eggNOG" id="KOG4193">
    <property type="taxonomic scope" value="Eukaryota"/>
</dbReference>
<dbReference type="PANTHER" id="PTHR45692">
    <property type="entry name" value="G_PROTEIN_RECEP_F2_4 DOMAIN-CONTAINING PROTEIN"/>
    <property type="match status" value="1"/>
</dbReference>
<feature type="transmembrane region" description="Helical" evidence="6">
    <location>
        <begin position="197"/>
        <end position="219"/>
    </location>
</feature>
<keyword evidence="2 6" id="KW-0812">Transmembrane</keyword>
<dbReference type="STRING" id="51511.ENSCSAVP00000002943"/>
<dbReference type="Proteomes" id="UP000007875">
    <property type="component" value="Unassembled WGS sequence"/>
</dbReference>
<reference evidence="9" key="1">
    <citation type="submission" date="2003-08" db="EMBL/GenBank/DDBJ databases">
        <authorList>
            <person name="Birren B."/>
            <person name="Nusbaum C."/>
            <person name="Abebe A."/>
            <person name="Abouelleil A."/>
            <person name="Adekoya E."/>
            <person name="Ait-zahra M."/>
            <person name="Allen N."/>
            <person name="Allen T."/>
            <person name="An P."/>
            <person name="Anderson M."/>
            <person name="Anderson S."/>
            <person name="Arachchi H."/>
            <person name="Armbruster J."/>
            <person name="Bachantsang P."/>
            <person name="Baldwin J."/>
            <person name="Barry A."/>
            <person name="Bayul T."/>
            <person name="Blitshsteyn B."/>
            <person name="Bloom T."/>
            <person name="Blye J."/>
            <person name="Boguslavskiy L."/>
            <person name="Borowsky M."/>
            <person name="Boukhgalter B."/>
            <person name="Brunache A."/>
            <person name="Butler J."/>
            <person name="Calixte N."/>
            <person name="Calvo S."/>
            <person name="Camarata J."/>
            <person name="Campo K."/>
            <person name="Chang J."/>
            <person name="Cheshatsang Y."/>
            <person name="Citroen M."/>
            <person name="Collymore A."/>
            <person name="Considine T."/>
            <person name="Cook A."/>
            <person name="Cooke P."/>
            <person name="Corum B."/>
            <person name="Cuomo C."/>
            <person name="David R."/>
            <person name="Dawoe T."/>
            <person name="Degray S."/>
            <person name="Dodge S."/>
            <person name="Dooley K."/>
            <person name="Dorje P."/>
            <person name="Dorjee K."/>
            <person name="Dorris L."/>
            <person name="Duffey N."/>
            <person name="Dupes A."/>
            <person name="Elkins T."/>
            <person name="Engels R."/>
            <person name="Erickson J."/>
            <person name="Farina A."/>
            <person name="Faro S."/>
            <person name="Ferreira P."/>
            <person name="Fischer H."/>
            <person name="Fitzgerald M."/>
            <person name="Foley K."/>
            <person name="Gage D."/>
            <person name="Galagan J."/>
            <person name="Gearin G."/>
            <person name="Gnerre S."/>
            <person name="Gnirke A."/>
            <person name="Goyette A."/>
            <person name="Graham J."/>
            <person name="Grandbois E."/>
            <person name="Gyaltsen K."/>
            <person name="Hafez N."/>
            <person name="Hagopian D."/>
            <person name="Hagos B."/>
            <person name="Hall J."/>
            <person name="Hatcher B."/>
            <person name="Heller A."/>
            <person name="Higgins H."/>
            <person name="Honan T."/>
            <person name="Horn A."/>
            <person name="Houde N."/>
            <person name="Hughes L."/>
            <person name="Hulme W."/>
            <person name="Husby E."/>
            <person name="Iliev I."/>
            <person name="Jaffe D."/>
            <person name="Jones C."/>
            <person name="Kamal M."/>
            <person name="Kamat A."/>
            <person name="Kamvysselis M."/>
            <person name="Karlsson E."/>
            <person name="Kells C."/>
            <person name="Kieu A."/>
            <person name="Kisner P."/>
            <person name="Kodira C."/>
            <person name="Kulbokas E."/>
            <person name="Labutti K."/>
            <person name="Lama D."/>
            <person name="Landers T."/>
            <person name="Leger J."/>
            <person name="Levine S."/>
            <person name="Lewis D."/>
            <person name="Lewis T."/>
            <person name="Lindblad-toh K."/>
            <person name="Liu X."/>
            <person name="Lokyitsang T."/>
            <person name="Lokyitsang Y."/>
            <person name="Lucien O."/>
            <person name="Lui A."/>
            <person name="Ma L.J."/>
            <person name="Mabbitt R."/>
            <person name="Macdonald J."/>
            <person name="Maclean C."/>
            <person name="Major J."/>
            <person name="Manning J."/>
            <person name="Marabella R."/>
            <person name="Maru K."/>
            <person name="Matthews C."/>
            <person name="Mauceli E."/>
            <person name="Mccarthy M."/>
            <person name="Mcdonough S."/>
            <person name="Mcghee T."/>
            <person name="Meldrim J."/>
            <person name="Meneus L."/>
            <person name="Mesirov J."/>
            <person name="Mihalev A."/>
            <person name="Mihova T."/>
            <person name="Mikkelsen T."/>
            <person name="Mlenga V."/>
            <person name="Moru K."/>
            <person name="Mozes J."/>
            <person name="Mulrain L."/>
            <person name="Munson G."/>
            <person name="Naylor J."/>
            <person name="Newes C."/>
            <person name="Nguyen C."/>
            <person name="Nguyen N."/>
            <person name="Nguyen T."/>
            <person name="Nicol R."/>
            <person name="Nielsen C."/>
            <person name="Nizzari M."/>
            <person name="Norbu C."/>
            <person name="Norbu N."/>
            <person name="O'donnell P."/>
            <person name="Okoawo O."/>
            <person name="O'leary S."/>
            <person name="Omotosho B."/>
            <person name="O'neill K."/>
            <person name="Osman S."/>
            <person name="Parker S."/>
            <person name="Perrin D."/>
            <person name="Phunkhang P."/>
            <person name="Piqani B."/>
            <person name="Purcell S."/>
            <person name="Rachupka T."/>
            <person name="Ramasamy U."/>
            <person name="Rameau R."/>
            <person name="Ray V."/>
            <person name="Raymond C."/>
            <person name="Retta R."/>
            <person name="Richardson S."/>
            <person name="Rise C."/>
            <person name="Rodriguez J."/>
            <person name="Rogers J."/>
            <person name="Rogov P."/>
            <person name="Rutman M."/>
            <person name="Schupbach R."/>
            <person name="Seaman C."/>
            <person name="Settipalli S."/>
            <person name="Sharpe T."/>
            <person name="Sheridan J."/>
            <person name="Sherpa N."/>
            <person name="Shi J."/>
            <person name="Smirnov S."/>
            <person name="Smith C."/>
            <person name="Sougnez C."/>
            <person name="Spencer B."/>
            <person name="Stalker J."/>
            <person name="Stange-thomann N."/>
            <person name="Stavropoulos S."/>
            <person name="Stetson K."/>
            <person name="Stone C."/>
            <person name="Stone S."/>
            <person name="Stubbs M."/>
            <person name="Talamas J."/>
            <person name="Tchuinga P."/>
            <person name="Tenzing P."/>
            <person name="Tesfaye S."/>
            <person name="Theodore J."/>
            <person name="Thoulutsang Y."/>
            <person name="Topham K."/>
            <person name="Towey S."/>
            <person name="Tsamla T."/>
            <person name="Tsomo N."/>
            <person name="Vallee D."/>
            <person name="Vassiliev H."/>
            <person name="Venkataraman V."/>
            <person name="Vinson J."/>
            <person name="Vo A."/>
            <person name="Wade C."/>
            <person name="Wang S."/>
            <person name="Wangchuk T."/>
            <person name="Wangdi T."/>
            <person name="Whittaker C."/>
            <person name="Wilkinson J."/>
            <person name="Wu Y."/>
            <person name="Wyman D."/>
            <person name="Yadav S."/>
            <person name="Yang S."/>
            <person name="Yang X."/>
            <person name="Yeager S."/>
            <person name="Yee E."/>
            <person name="Young G."/>
            <person name="Zainoun J."/>
            <person name="Zembeck L."/>
            <person name="Zimmer A."/>
            <person name="Zody M."/>
            <person name="Lander E."/>
        </authorList>
    </citation>
    <scope>NUCLEOTIDE SEQUENCE [LARGE SCALE GENOMIC DNA]</scope>
</reference>